<comment type="cofactor">
    <cofactor evidence="2">
        <name>Fe cation</name>
        <dbReference type="ChEBI" id="CHEBI:24875"/>
    </cofactor>
    <text evidence="2">Binds 1 Fe cation per subunit.</text>
</comment>
<gene>
    <name evidence="6" type="ORF">GCM10011529_19580</name>
</gene>
<organism evidence="6 7">
    <name type="scientific">Sandarakinorhabdus glacialis</name>
    <dbReference type="NCBI Taxonomy" id="1614636"/>
    <lineage>
        <taxon>Bacteria</taxon>
        <taxon>Pseudomonadati</taxon>
        <taxon>Pseudomonadota</taxon>
        <taxon>Alphaproteobacteria</taxon>
        <taxon>Sphingomonadales</taxon>
        <taxon>Sphingosinicellaceae</taxon>
        <taxon>Sandarakinorhabdus</taxon>
    </lineage>
</organism>
<comment type="caution">
    <text evidence="6">The sequence shown here is derived from an EMBL/GenBank/DDBJ whole genome shotgun (WGS) entry which is preliminary data.</text>
</comment>
<feature type="domain" description="Pirin C-terminal" evidence="5">
    <location>
        <begin position="175"/>
        <end position="272"/>
    </location>
</feature>
<reference evidence="6" key="1">
    <citation type="journal article" date="2014" name="Int. J. Syst. Evol. Microbiol.">
        <title>Complete genome sequence of Corynebacterium casei LMG S-19264T (=DSM 44701T), isolated from a smear-ripened cheese.</title>
        <authorList>
            <consortium name="US DOE Joint Genome Institute (JGI-PGF)"/>
            <person name="Walter F."/>
            <person name="Albersmeier A."/>
            <person name="Kalinowski J."/>
            <person name="Ruckert C."/>
        </authorList>
    </citation>
    <scope>NUCLEOTIDE SEQUENCE</scope>
    <source>
        <strain evidence="6">CGMCC 1.15519</strain>
    </source>
</reference>
<dbReference type="GO" id="GO:0046872">
    <property type="term" value="F:metal ion binding"/>
    <property type="evidence" value="ECO:0007669"/>
    <property type="project" value="UniProtKB-KW"/>
</dbReference>
<dbReference type="PIRSF" id="PIRSF006232">
    <property type="entry name" value="Pirin"/>
    <property type="match status" value="1"/>
</dbReference>
<evidence type="ECO:0008006" key="8">
    <source>
        <dbReference type="Google" id="ProtNLM"/>
    </source>
</evidence>
<accession>A0A916ZU32</accession>
<dbReference type="AlphaFoldDB" id="A0A916ZU32"/>
<dbReference type="InterPro" id="IPR003829">
    <property type="entry name" value="Pirin_N_dom"/>
</dbReference>
<evidence type="ECO:0000259" key="5">
    <source>
        <dbReference type="Pfam" id="PF05726"/>
    </source>
</evidence>
<feature type="domain" description="Pirin N-terminal" evidence="4">
    <location>
        <begin position="17"/>
        <end position="122"/>
    </location>
</feature>
<evidence type="ECO:0000259" key="4">
    <source>
        <dbReference type="Pfam" id="PF02678"/>
    </source>
</evidence>
<evidence type="ECO:0000313" key="6">
    <source>
        <dbReference type="EMBL" id="GGE13310.1"/>
    </source>
</evidence>
<feature type="binding site" evidence="2">
    <location>
        <position position="100"/>
    </location>
    <ligand>
        <name>Fe cation</name>
        <dbReference type="ChEBI" id="CHEBI:24875"/>
    </ligand>
</feature>
<keyword evidence="7" id="KW-1185">Reference proteome</keyword>
<protein>
    <recommendedName>
        <fullName evidence="8">Pirin family protein</fullName>
    </recommendedName>
</protein>
<dbReference type="InterPro" id="IPR008778">
    <property type="entry name" value="Pirin_C_dom"/>
</dbReference>
<dbReference type="InterPro" id="IPR011051">
    <property type="entry name" value="RmlC_Cupin_sf"/>
</dbReference>
<evidence type="ECO:0000313" key="7">
    <source>
        <dbReference type="Proteomes" id="UP000635071"/>
    </source>
</evidence>
<dbReference type="SUPFAM" id="SSF51182">
    <property type="entry name" value="RmlC-like cupins"/>
    <property type="match status" value="1"/>
</dbReference>
<dbReference type="EMBL" id="BMJM01000006">
    <property type="protein sequence ID" value="GGE13310.1"/>
    <property type="molecule type" value="Genomic_DNA"/>
</dbReference>
<sequence length="297" mass="31473">MSIAQSIAGRSRDLGGFSVSRVLPAPQRRSLGPFVFFDEMGPADFPAGAGIDVRPHPHIGLSTVTYLFHGGLTHRDSLGTVIDIAPGAVNWMTAGHGISHSERSPDALREAGHHMHGIQSWVALPVAFAEIDPAFVHHPEASLPVVDLPGGHAVIIAGTMFGQTSPVDFPHPIIYAEVRLDAGAVIELPAEWGERGVYPVSGNARIDGEALVAGALAVVGEGAATLTADTAFHGMILGGAPYPEPRHIEWNFVSHSQDRIEQAKADWRDGKFAQVPGESEFIPLPETPAPVPVTSYP</sequence>
<keyword evidence="2" id="KW-0408">Iron</keyword>
<evidence type="ECO:0000256" key="2">
    <source>
        <dbReference type="PIRSR" id="PIRSR006232-1"/>
    </source>
</evidence>
<dbReference type="Proteomes" id="UP000635071">
    <property type="component" value="Unassembled WGS sequence"/>
</dbReference>
<comment type="similarity">
    <text evidence="1 3">Belongs to the pirin family.</text>
</comment>
<dbReference type="CDD" id="cd02247">
    <property type="entry name" value="cupin_pirin_C"/>
    <property type="match status" value="1"/>
</dbReference>
<keyword evidence="2" id="KW-0479">Metal-binding</keyword>
<dbReference type="Gene3D" id="2.60.120.10">
    <property type="entry name" value="Jelly Rolls"/>
    <property type="match status" value="2"/>
</dbReference>
<reference evidence="6" key="2">
    <citation type="submission" date="2020-09" db="EMBL/GenBank/DDBJ databases">
        <authorList>
            <person name="Sun Q."/>
            <person name="Zhou Y."/>
        </authorList>
    </citation>
    <scope>NUCLEOTIDE SEQUENCE</scope>
    <source>
        <strain evidence="6">CGMCC 1.15519</strain>
    </source>
</reference>
<dbReference type="InterPro" id="IPR012093">
    <property type="entry name" value="Pirin"/>
</dbReference>
<feature type="binding site" evidence="2">
    <location>
        <position position="102"/>
    </location>
    <ligand>
        <name>Fe cation</name>
        <dbReference type="ChEBI" id="CHEBI:24875"/>
    </ligand>
</feature>
<dbReference type="RefSeq" id="WP_188762775.1">
    <property type="nucleotide sequence ID" value="NZ_BMJM01000006.1"/>
</dbReference>
<evidence type="ECO:0000256" key="3">
    <source>
        <dbReference type="RuleBase" id="RU003457"/>
    </source>
</evidence>
<name>A0A916ZU32_9SPHN</name>
<dbReference type="InterPro" id="IPR014710">
    <property type="entry name" value="RmlC-like_jellyroll"/>
</dbReference>
<evidence type="ECO:0000256" key="1">
    <source>
        <dbReference type="ARBA" id="ARBA00008416"/>
    </source>
</evidence>
<dbReference type="CDD" id="cd02909">
    <property type="entry name" value="cupin_pirin_N"/>
    <property type="match status" value="1"/>
</dbReference>
<dbReference type="PANTHER" id="PTHR13903">
    <property type="entry name" value="PIRIN-RELATED"/>
    <property type="match status" value="1"/>
</dbReference>
<feature type="binding site" evidence="2">
    <location>
        <position position="58"/>
    </location>
    <ligand>
        <name>Fe cation</name>
        <dbReference type="ChEBI" id="CHEBI:24875"/>
    </ligand>
</feature>
<proteinExistence type="inferred from homology"/>
<feature type="binding site" evidence="2">
    <location>
        <position position="56"/>
    </location>
    <ligand>
        <name>Fe cation</name>
        <dbReference type="ChEBI" id="CHEBI:24875"/>
    </ligand>
</feature>
<dbReference type="Pfam" id="PF05726">
    <property type="entry name" value="Pirin_C"/>
    <property type="match status" value="1"/>
</dbReference>
<dbReference type="PANTHER" id="PTHR13903:SF8">
    <property type="entry name" value="PIRIN"/>
    <property type="match status" value="1"/>
</dbReference>
<dbReference type="Pfam" id="PF02678">
    <property type="entry name" value="Pirin"/>
    <property type="match status" value="1"/>
</dbReference>